<dbReference type="Pfam" id="PF08281">
    <property type="entry name" value="Sigma70_r4_2"/>
    <property type="match status" value="1"/>
</dbReference>
<dbReference type="GO" id="GO:0003677">
    <property type="term" value="F:DNA binding"/>
    <property type="evidence" value="ECO:0007669"/>
    <property type="project" value="UniProtKB-KW"/>
</dbReference>
<comment type="caution">
    <text evidence="8">The sequence shown here is derived from an EMBL/GenBank/DDBJ whole genome shotgun (WGS) entry which is preliminary data.</text>
</comment>
<dbReference type="NCBIfam" id="TIGR02937">
    <property type="entry name" value="sigma70-ECF"/>
    <property type="match status" value="1"/>
</dbReference>
<dbReference type="InterPro" id="IPR036388">
    <property type="entry name" value="WH-like_DNA-bd_sf"/>
</dbReference>
<evidence type="ECO:0000256" key="5">
    <source>
        <dbReference type="ARBA" id="ARBA00023163"/>
    </source>
</evidence>
<evidence type="ECO:0000259" key="7">
    <source>
        <dbReference type="Pfam" id="PF08281"/>
    </source>
</evidence>
<proteinExistence type="inferred from homology"/>
<feature type="non-terminal residue" evidence="8">
    <location>
        <position position="1"/>
    </location>
</feature>
<comment type="similarity">
    <text evidence="1">Belongs to the sigma-70 factor family. ECF subfamily.</text>
</comment>
<dbReference type="InterPro" id="IPR013325">
    <property type="entry name" value="RNA_pol_sigma_r2"/>
</dbReference>
<keyword evidence="5" id="KW-0804">Transcription</keyword>
<dbReference type="Gene3D" id="1.10.10.10">
    <property type="entry name" value="Winged helix-like DNA-binding domain superfamily/Winged helix DNA-binding domain"/>
    <property type="match status" value="1"/>
</dbReference>
<dbReference type="InterPro" id="IPR014284">
    <property type="entry name" value="RNA_pol_sigma-70_dom"/>
</dbReference>
<keyword evidence="2" id="KW-0805">Transcription regulation</keyword>
<evidence type="ECO:0000313" key="9">
    <source>
        <dbReference type="Proteomes" id="UP000886803"/>
    </source>
</evidence>
<evidence type="ECO:0000259" key="6">
    <source>
        <dbReference type="Pfam" id="PF04542"/>
    </source>
</evidence>
<dbReference type="GO" id="GO:0006352">
    <property type="term" value="P:DNA-templated transcription initiation"/>
    <property type="evidence" value="ECO:0007669"/>
    <property type="project" value="InterPro"/>
</dbReference>
<evidence type="ECO:0000256" key="1">
    <source>
        <dbReference type="ARBA" id="ARBA00010641"/>
    </source>
</evidence>
<dbReference type="Pfam" id="PF04542">
    <property type="entry name" value="Sigma70_r2"/>
    <property type="match status" value="1"/>
</dbReference>
<dbReference type="InterPro" id="IPR013324">
    <property type="entry name" value="RNA_pol_sigma_r3/r4-like"/>
</dbReference>
<dbReference type="AlphaFoldDB" id="A0A9D2M7S7"/>
<evidence type="ECO:0000256" key="4">
    <source>
        <dbReference type="ARBA" id="ARBA00023125"/>
    </source>
</evidence>
<evidence type="ECO:0000256" key="2">
    <source>
        <dbReference type="ARBA" id="ARBA00023015"/>
    </source>
</evidence>
<evidence type="ECO:0000313" key="8">
    <source>
        <dbReference type="EMBL" id="HJB42657.1"/>
    </source>
</evidence>
<dbReference type="InterPro" id="IPR013249">
    <property type="entry name" value="RNA_pol_sigma70_r4_t2"/>
</dbReference>
<feature type="domain" description="RNA polymerase sigma factor 70 region 4 type 2" evidence="7">
    <location>
        <begin position="140"/>
        <end position="192"/>
    </location>
</feature>
<dbReference type="SUPFAM" id="SSF88659">
    <property type="entry name" value="Sigma3 and sigma4 domains of RNA polymerase sigma factors"/>
    <property type="match status" value="1"/>
</dbReference>
<dbReference type="GO" id="GO:0016987">
    <property type="term" value="F:sigma factor activity"/>
    <property type="evidence" value="ECO:0007669"/>
    <property type="project" value="UniProtKB-KW"/>
</dbReference>
<reference evidence="8" key="1">
    <citation type="journal article" date="2021" name="PeerJ">
        <title>Extensive microbial diversity within the chicken gut microbiome revealed by metagenomics and culture.</title>
        <authorList>
            <person name="Gilroy R."/>
            <person name="Ravi A."/>
            <person name="Getino M."/>
            <person name="Pursley I."/>
            <person name="Horton D.L."/>
            <person name="Alikhan N.F."/>
            <person name="Baker D."/>
            <person name="Gharbi K."/>
            <person name="Hall N."/>
            <person name="Watson M."/>
            <person name="Adriaenssens E.M."/>
            <person name="Foster-Nyarko E."/>
            <person name="Jarju S."/>
            <person name="Secka A."/>
            <person name="Antonio M."/>
            <person name="Oren A."/>
            <person name="Chaudhuri R.R."/>
            <person name="La Ragione R."/>
            <person name="Hildebrand F."/>
            <person name="Pallen M.J."/>
        </authorList>
    </citation>
    <scope>NUCLEOTIDE SEQUENCE</scope>
    <source>
        <strain evidence="8">ChiBcec8-13705</strain>
    </source>
</reference>
<evidence type="ECO:0000256" key="3">
    <source>
        <dbReference type="ARBA" id="ARBA00023082"/>
    </source>
</evidence>
<dbReference type="PANTHER" id="PTHR43133:SF8">
    <property type="entry name" value="RNA POLYMERASE SIGMA FACTOR HI_1459-RELATED"/>
    <property type="match status" value="1"/>
</dbReference>
<gene>
    <name evidence="8" type="ORF">H9945_09180</name>
</gene>
<dbReference type="EMBL" id="DWYG01000154">
    <property type="protein sequence ID" value="HJB42657.1"/>
    <property type="molecule type" value="Genomic_DNA"/>
</dbReference>
<sequence length="207" mass="23383">GLSEWVKDPNVGRARRWKEEPRLQTPQDARLLDTLLEDPQAGLAAILDQYGAMVNAIVRRILPQDPQDAEECVADVLVAAWRNAAGLRQGGHSLKGWLCLTARNAALNRWRALHRRPNLPLEEAVAGDWLLAPQPTEAEELIQALVDALPEPDREIFIRRYYFLEPAAEIGRAVGMAAHTVTVRLSRGRDKLRRQFIQAQKEEVRHV</sequence>
<dbReference type="PANTHER" id="PTHR43133">
    <property type="entry name" value="RNA POLYMERASE ECF-TYPE SIGMA FACTO"/>
    <property type="match status" value="1"/>
</dbReference>
<keyword evidence="3" id="KW-0731">Sigma factor</keyword>
<protein>
    <submittedName>
        <fullName evidence="8">Sigma-70 family RNA polymerase sigma factor</fullName>
    </submittedName>
</protein>
<dbReference type="Gene3D" id="1.10.1740.10">
    <property type="match status" value="1"/>
</dbReference>
<reference evidence="8" key="2">
    <citation type="submission" date="2021-04" db="EMBL/GenBank/DDBJ databases">
        <authorList>
            <person name="Gilroy R."/>
        </authorList>
    </citation>
    <scope>NUCLEOTIDE SEQUENCE</scope>
    <source>
        <strain evidence="8">ChiBcec8-13705</strain>
    </source>
</reference>
<organism evidence="8 9">
    <name type="scientific">Candidatus Gemmiger avicola</name>
    <dbReference type="NCBI Taxonomy" id="2838605"/>
    <lineage>
        <taxon>Bacteria</taxon>
        <taxon>Bacillati</taxon>
        <taxon>Bacillota</taxon>
        <taxon>Clostridia</taxon>
        <taxon>Eubacteriales</taxon>
        <taxon>Gemmiger</taxon>
    </lineage>
</organism>
<dbReference type="InterPro" id="IPR039425">
    <property type="entry name" value="RNA_pol_sigma-70-like"/>
</dbReference>
<dbReference type="SUPFAM" id="SSF88946">
    <property type="entry name" value="Sigma2 domain of RNA polymerase sigma factors"/>
    <property type="match status" value="1"/>
</dbReference>
<name>A0A9D2M7S7_9FIRM</name>
<dbReference type="InterPro" id="IPR007627">
    <property type="entry name" value="RNA_pol_sigma70_r2"/>
</dbReference>
<dbReference type="Proteomes" id="UP000886803">
    <property type="component" value="Unassembled WGS sequence"/>
</dbReference>
<feature type="domain" description="RNA polymerase sigma-70 region 2" evidence="6">
    <location>
        <begin position="48"/>
        <end position="115"/>
    </location>
</feature>
<keyword evidence="4" id="KW-0238">DNA-binding</keyword>
<accession>A0A9D2M7S7</accession>